<proteinExistence type="predicted"/>
<dbReference type="RefSeq" id="XP_047740512.1">
    <property type="nucleotide sequence ID" value="XM_047884556.1"/>
</dbReference>
<dbReference type="GeneID" id="125179174"/>
<keyword evidence="1" id="KW-1185">Reference proteome</keyword>
<evidence type="ECO:0000313" key="1">
    <source>
        <dbReference type="Proteomes" id="UP000694843"/>
    </source>
</evidence>
<reference evidence="2" key="1">
    <citation type="submission" date="2025-08" db="UniProtKB">
        <authorList>
            <consortium name="RefSeq"/>
        </authorList>
    </citation>
    <scope>IDENTIFICATION</scope>
    <source>
        <tissue evidence="2">Whole organism</tissue>
    </source>
</reference>
<dbReference type="Proteomes" id="UP000694843">
    <property type="component" value="Unplaced"/>
</dbReference>
<gene>
    <name evidence="2" type="primary">LOC125179174</name>
</gene>
<dbReference type="AlphaFoldDB" id="A0A979FW01"/>
<sequence length="240" mass="27307">MDSEHGIIGLASYIGVDAFTNTASGPWVKEHEVLKRLQTSIFRNLEINHNATKHHRYLKTVETKVLTEMAHILTEALTHPKYTLISSMNTILIELLSEEILSSEEEEMVRVTQELQSAEKFVEAAQAIIRIVSSIPQECYPNLNNDLTIFQECMKTLIEDCDYDDEMRAFIFTSGDRMADILASVENLFRNVLPPASWHEPVPNVDNLIDLLPAGVTTRRLKKRTSTHQHYGGANKKMRL</sequence>
<protein>
    <submittedName>
        <fullName evidence="2">Uncharacterized protein LOC125179174</fullName>
    </submittedName>
</protein>
<organism evidence="1 2">
    <name type="scientific">Hyalella azteca</name>
    <name type="common">Amphipod</name>
    <dbReference type="NCBI Taxonomy" id="294128"/>
    <lineage>
        <taxon>Eukaryota</taxon>
        <taxon>Metazoa</taxon>
        <taxon>Ecdysozoa</taxon>
        <taxon>Arthropoda</taxon>
        <taxon>Crustacea</taxon>
        <taxon>Multicrustacea</taxon>
        <taxon>Malacostraca</taxon>
        <taxon>Eumalacostraca</taxon>
        <taxon>Peracarida</taxon>
        <taxon>Amphipoda</taxon>
        <taxon>Senticaudata</taxon>
        <taxon>Talitrida</taxon>
        <taxon>Talitroidea</taxon>
        <taxon>Hyalellidae</taxon>
        <taxon>Hyalella</taxon>
    </lineage>
</organism>
<name>A0A979FW01_HYAAZ</name>
<dbReference type="KEGG" id="hazt:125179174"/>
<evidence type="ECO:0000313" key="2">
    <source>
        <dbReference type="RefSeq" id="XP_047740512.1"/>
    </source>
</evidence>
<accession>A0A979FW01</accession>